<accession>A0A8J2P936</accession>
<sequence>MVKSETPATFFRVDTTIKKLLKKRRLDTSFDEVSDKIIKFLDTPEPVPAAEDHSTCLVEASPIDYGKCHHLLRPIPGLHSRKYFMRPNSQLNGLV</sequence>
<evidence type="ECO:0000313" key="1">
    <source>
        <dbReference type="EMBL" id="CAG7819251.1"/>
    </source>
</evidence>
<organism evidence="1 2">
    <name type="scientific">Allacma fusca</name>
    <dbReference type="NCBI Taxonomy" id="39272"/>
    <lineage>
        <taxon>Eukaryota</taxon>
        <taxon>Metazoa</taxon>
        <taxon>Ecdysozoa</taxon>
        <taxon>Arthropoda</taxon>
        <taxon>Hexapoda</taxon>
        <taxon>Collembola</taxon>
        <taxon>Symphypleona</taxon>
        <taxon>Sminthuridae</taxon>
        <taxon>Allacma</taxon>
    </lineage>
</organism>
<evidence type="ECO:0000313" key="2">
    <source>
        <dbReference type="Proteomes" id="UP000708208"/>
    </source>
</evidence>
<dbReference type="AlphaFoldDB" id="A0A8J2P936"/>
<gene>
    <name evidence="1" type="ORF">AFUS01_LOCUS29712</name>
</gene>
<protein>
    <submittedName>
        <fullName evidence="1">Uncharacterized protein</fullName>
    </submittedName>
</protein>
<keyword evidence="2" id="KW-1185">Reference proteome</keyword>
<dbReference type="Proteomes" id="UP000708208">
    <property type="component" value="Unassembled WGS sequence"/>
</dbReference>
<reference evidence="1" key="1">
    <citation type="submission" date="2021-06" db="EMBL/GenBank/DDBJ databases">
        <authorList>
            <person name="Hodson N. C."/>
            <person name="Mongue J. A."/>
            <person name="Jaron S. K."/>
        </authorList>
    </citation>
    <scope>NUCLEOTIDE SEQUENCE</scope>
</reference>
<proteinExistence type="predicted"/>
<name>A0A8J2P936_9HEXA</name>
<dbReference type="EMBL" id="CAJVCH010443880">
    <property type="protein sequence ID" value="CAG7819251.1"/>
    <property type="molecule type" value="Genomic_DNA"/>
</dbReference>
<dbReference type="OrthoDB" id="8195830at2759"/>
<comment type="caution">
    <text evidence="1">The sequence shown here is derived from an EMBL/GenBank/DDBJ whole genome shotgun (WGS) entry which is preliminary data.</text>
</comment>